<dbReference type="Proteomes" id="UP000199039">
    <property type="component" value="Unassembled WGS sequence"/>
</dbReference>
<feature type="DNA-binding region" description="H-T-H motif" evidence="2">
    <location>
        <begin position="29"/>
        <end position="48"/>
    </location>
</feature>
<dbReference type="OrthoDB" id="4726108at2"/>
<protein>
    <submittedName>
        <fullName evidence="4">Transcriptional regulator, TetR family</fullName>
    </submittedName>
</protein>
<dbReference type="EMBL" id="FMYH01000007">
    <property type="protein sequence ID" value="SDD38068.1"/>
    <property type="molecule type" value="Genomic_DNA"/>
</dbReference>
<accession>A0A1G6U9M0</accession>
<proteinExistence type="predicted"/>
<evidence type="ECO:0000313" key="5">
    <source>
        <dbReference type="Proteomes" id="UP000199039"/>
    </source>
</evidence>
<dbReference type="GO" id="GO:0003677">
    <property type="term" value="F:DNA binding"/>
    <property type="evidence" value="ECO:0007669"/>
    <property type="project" value="UniProtKB-UniRule"/>
</dbReference>
<dbReference type="InterPro" id="IPR036271">
    <property type="entry name" value="Tet_transcr_reg_TetR-rel_C_sf"/>
</dbReference>
<feature type="domain" description="HTH tetR-type" evidence="3">
    <location>
        <begin position="6"/>
        <end position="66"/>
    </location>
</feature>
<keyword evidence="1 2" id="KW-0238">DNA-binding</keyword>
<dbReference type="Pfam" id="PF00440">
    <property type="entry name" value="TetR_N"/>
    <property type="match status" value="1"/>
</dbReference>
<evidence type="ECO:0000256" key="1">
    <source>
        <dbReference type="ARBA" id="ARBA00023125"/>
    </source>
</evidence>
<dbReference type="PANTHER" id="PTHR30328:SF54">
    <property type="entry name" value="HTH-TYPE TRANSCRIPTIONAL REPRESSOR SCO4008"/>
    <property type="match status" value="1"/>
</dbReference>
<dbReference type="STRING" id="1814289.SAMN05216410_3211"/>
<dbReference type="PRINTS" id="PR00455">
    <property type="entry name" value="HTHTETR"/>
</dbReference>
<dbReference type="InterPro" id="IPR009057">
    <property type="entry name" value="Homeodomain-like_sf"/>
</dbReference>
<evidence type="ECO:0000259" key="3">
    <source>
        <dbReference type="PROSITE" id="PS50977"/>
    </source>
</evidence>
<dbReference type="Pfam" id="PF17926">
    <property type="entry name" value="TetR_C_21"/>
    <property type="match status" value="1"/>
</dbReference>
<dbReference type="InterPro" id="IPR001647">
    <property type="entry name" value="HTH_TetR"/>
</dbReference>
<dbReference type="InterPro" id="IPR041467">
    <property type="entry name" value="Sco4008_C"/>
</dbReference>
<evidence type="ECO:0000313" key="4">
    <source>
        <dbReference type="EMBL" id="SDD38068.1"/>
    </source>
</evidence>
<evidence type="ECO:0000256" key="2">
    <source>
        <dbReference type="PROSITE-ProRule" id="PRU00335"/>
    </source>
</evidence>
<dbReference type="Gene3D" id="1.10.357.10">
    <property type="entry name" value="Tetracycline Repressor, domain 2"/>
    <property type="match status" value="1"/>
</dbReference>
<name>A0A1G6U9M0_9MICO</name>
<dbReference type="GO" id="GO:0006355">
    <property type="term" value="P:regulation of DNA-templated transcription"/>
    <property type="evidence" value="ECO:0007669"/>
    <property type="project" value="UniProtKB-ARBA"/>
</dbReference>
<organism evidence="4 5">
    <name type="scientific">Sanguibacter gelidistatuariae</name>
    <dbReference type="NCBI Taxonomy" id="1814289"/>
    <lineage>
        <taxon>Bacteria</taxon>
        <taxon>Bacillati</taxon>
        <taxon>Actinomycetota</taxon>
        <taxon>Actinomycetes</taxon>
        <taxon>Micrococcales</taxon>
        <taxon>Sanguibacteraceae</taxon>
        <taxon>Sanguibacter</taxon>
    </lineage>
</organism>
<reference evidence="4 5" key="1">
    <citation type="submission" date="2016-09" db="EMBL/GenBank/DDBJ databases">
        <authorList>
            <person name="Capua I."/>
            <person name="De Benedictis P."/>
            <person name="Joannis T."/>
            <person name="Lombin L.H."/>
            <person name="Cattoli G."/>
        </authorList>
    </citation>
    <scope>NUCLEOTIDE SEQUENCE [LARGE SCALE GENOMIC DNA]</scope>
    <source>
        <strain evidence="4 5">ISLP-3</strain>
    </source>
</reference>
<dbReference type="AlphaFoldDB" id="A0A1G6U9M0"/>
<dbReference type="SUPFAM" id="SSF48498">
    <property type="entry name" value="Tetracyclin repressor-like, C-terminal domain"/>
    <property type="match status" value="1"/>
</dbReference>
<sequence>MRIDGKATKARILDAARIEFAEHGLAGARVDRIAAAAHANKERLYAYFGDKRSLFLATIEENIDMLADAIIFTPEDLPGFAGAVFDHVSAHPEHARILSWARLEGEGDAIAAAKRILQGRDGHTVAAAQADGAVDPRWHEDDLITMLFAVATGWEQTPGLFASEGSGDSDIRARRREGVVLAACKMVAP</sequence>
<dbReference type="SUPFAM" id="SSF46689">
    <property type="entry name" value="Homeodomain-like"/>
    <property type="match status" value="1"/>
</dbReference>
<dbReference type="InterPro" id="IPR050109">
    <property type="entry name" value="HTH-type_TetR-like_transc_reg"/>
</dbReference>
<dbReference type="PANTHER" id="PTHR30328">
    <property type="entry name" value="TRANSCRIPTIONAL REPRESSOR"/>
    <property type="match status" value="1"/>
</dbReference>
<gene>
    <name evidence="4" type="ORF">SAMN05216410_3211</name>
</gene>
<dbReference type="PROSITE" id="PS50977">
    <property type="entry name" value="HTH_TETR_2"/>
    <property type="match status" value="1"/>
</dbReference>
<keyword evidence="5" id="KW-1185">Reference proteome</keyword>
<dbReference type="RefSeq" id="WP_093185086.1">
    <property type="nucleotide sequence ID" value="NZ_FMYH01000007.1"/>
</dbReference>